<evidence type="ECO:0000313" key="4">
    <source>
        <dbReference type="Proteomes" id="UP001623348"/>
    </source>
</evidence>
<protein>
    <submittedName>
        <fullName evidence="3">Mitochondrial enolase superfamily member 1</fullName>
    </submittedName>
</protein>
<organism evidence="3 4">
    <name type="scientific">Grus japonensis</name>
    <name type="common">Japanese crane</name>
    <name type="synonym">Red-crowned crane</name>
    <dbReference type="NCBI Taxonomy" id="30415"/>
    <lineage>
        <taxon>Eukaryota</taxon>
        <taxon>Metazoa</taxon>
        <taxon>Chordata</taxon>
        <taxon>Craniata</taxon>
        <taxon>Vertebrata</taxon>
        <taxon>Euteleostomi</taxon>
        <taxon>Archelosauria</taxon>
        <taxon>Archosauria</taxon>
        <taxon>Dinosauria</taxon>
        <taxon>Saurischia</taxon>
        <taxon>Theropoda</taxon>
        <taxon>Coelurosauria</taxon>
        <taxon>Aves</taxon>
        <taxon>Neognathae</taxon>
        <taxon>Neoaves</taxon>
        <taxon>Gruiformes</taxon>
        <taxon>Gruidae</taxon>
        <taxon>Grus</taxon>
    </lineage>
</organism>
<evidence type="ECO:0000313" key="3">
    <source>
        <dbReference type="EMBL" id="GAB0188254.1"/>
    </source>
</evidence>
<dbReference type="PANTHER" id="PTHR33332">
    <property type="entry name" value="REVERSE TRANSCRIPTASE DOMAIN-CONTAINING PROTEIN"/>
    <property type="match status" value="1"/>
</dbReference>
<keyword evidence="4" id="KW-1185">Reference proteome</keyword>
<evidence type="ECO:0000256" key="1">
    <source>
        <dbReference type="SAM" id="Phobius"/>
    </source>
</evidence>
<reference evidence="3 4" key="1">
    <citation type="submission" date="2024-06" db="EMBL/GenBank/DDBJ databases">
        <title>The draft genome of Grus japonensis, version 3.</title>
        <authorList>
            <person name="Nabeshima K."/>
            <person name="Suzuki S."/>
            <person name="Onuma M."/>
        </authorList>
    </citation>
    <scope>NUCLEOTIDE SEQUENCE [LARGE SCALE GENOMIC DNA]</scope>
    <source>
        <strain evidence="3 4">451A</strain>
    </source>
</reference>
<dbReference type="Proteomes" id="UP001623348">
    <property type="component" value="Unassembled WGS sequence"/>
</dbReference>
<evidence type="ECO:0000259" key="2">
    <source>
        <dbReference type="Pfam" id="PF00078"/>
    </source>
</evidence>
<keyword evidence="1" id="KW-1133">Transmembrane helix</keyword>
<dbReference type="AlphaFoldDB" id="A0ABC9WS57"/>
<comment type="caution">
    <text evidence="3">The sequence shown here is derived from an EMBL/GenBank/DDBJ whole genome shotgun (WGS) entry which is preliminary data.</text>
</comment>
<dbReference type="InterPro" id="IPR000477">
    <property type="entry name" value="RT_dom"/>
</dbReference>
<gene>
    <name evidence="3" type="ORF">GRJ2_001290700</name>
</gene>
<name>A0ABC9WS57_GRUJA</name>
<sequence length="178" mass="20079">MKLSWRPVTGGVPWGSVLALILFNIFINYLDDEADCTLSKFADDTKLGGVTDTPEGCIAIWSDLDRLEKWADRNFMKFSKGKGQVLHLERKSPRYQYTVGAGNHRCREGPGGPGGQQRALTAKKANDILGCIRQSIASRLREVILPLYSALVKPHLEYCAQFWAHQYKKQIELLERAQ</sequence>
<accession>A0ABC9WS57</accession>
<feature type="domain" description="Reverse transcriptase" evidence="2">
    <location>
        <begin position="4"/>
        <end position="91"/>
    </location>
</feature>
<keyword evidence="1" id="KW-0472">Membrane</keyword>
<keyword evidence="1" id="KW-0812">Transmembrane</keyword>
<dbReference type="Pfam" id="PF00078">
    <property type="entry name" value="RVT_1"/>
    <property type="match status" value="1"/>
</dbReference>
<proteinExistence type="predicted"/>
<dbReference type="EMBL" id="BAAFJT010000004">
    <property type="protein sequence ID" value="GAB0188254.1"/>
    <property type="molecule type" value="Genomic_DNA"/>
</dbReference>
<feature type="transmembrane region" description="Helical" evidence="1">
    <location>
        <begin position="12"/>
        <end position="30"/>
    </location>
</feature>